<reference evidence="3" key="1">
    <citation type="journal article" date="2023" name="Mol. Phylogenet. Evol.">
        <title>Genome-scale phylogeny and comparative genomics of the fungal order Sordariales.</title>
        <authorList>
            <person name="Hensen N."/>
            <person name="Bonometti L."/>
            <person name="Westerberg I."/>
            <person name="Brannstrom I.O."/>
            <person name="Guillou S."/>
            <person name="Cros-Aarteil S."/>
            <person name="Calhoun S."/>
            <person name="Haridas S."/>
            <person name="Kuo A."/>
            <person name="Mondo S."/>
            <person name="Pangilinan J."/>
            <person name="Riley R."/>
            <person name="LaButti K."/>
            <person name="Andreopoulos B."/>
            <person name="Lipzen A."/>
            <person name="Chen C."/>
            <person name="Yan M."/>
            <person name="Daum C."/>
            <person name="Ng V."/>
            <person name="Clum A."/>
            <person name="Steindorff A."/>
            <person name="Ohm R.A."/>
            <person name="Martin F."/>
            <person name="Silar P."/>
            <person name="Natvig D.O."/>
            <person name="Lalanne C."/>
            <person name="Gautier V."/>
            <person name="Ament-Velasquez S.L."/>
            <person name="Kruys A."/>
            <person name="Hutchinson M.I."/>
            <person name="Powell A.J."/>
            <person name="Barry K."/>
            <person name="Miller A.N."/>
            <person name="Grigoriev I.V."/>
            <person name="Debuchy R."/>
            <person name="Gladieux P."/>
            <person name="Hiltunen Thoren M."/>
            <person name="Johannesson H."/>
        </authorList>
    </citation>
    <scope>NUCLEOTIDE SEQUENCE</scope>
    <source>
        <strain evidence="3">PSN309</strain>
    </source>
</reference>
<dbReference type="GO" id="GO:0016491">
    <property type="term" value="F:oxidoreductase activity"/>
    <property type="evidence" value="ECO:0007669"/>
    <property type="project" value="UniProtKB-KW"/>
</dbReference>
<evidence type="ECO:0000259" key="2">
    <source>
        <dbReference type="Pfam" id="PF00248"/>
    </source>
</evidence>
<comment type="caution">
    <text evidence="3">The sequence shown here is derived from an EMBL/GenBank/DDBJ whole genome shotgun (WGS) entry which is preliminary data.</text>
</comment>
<name>A0AAN6WI63_9PEZI</name>
<dbReference type="EMBL" id="MU864711">
    <property type="protein sequence ID" value="KAK4182219.1"/>
    <property type="molecule type" value="Genomic_DNA"/>
</dbReference>
<dbReference type="InterPro" id="IPR050791">
    <property type="entry name" value="Aldo-Keto_reductase"/>
</dbReference>
<dbReference type="PANTHER" id="PTHR43625:SF40">
    <property type="entry name" value="ALDO-KETO REDUCTASE YAKC [NADP(+)]"/>
    <property type="match status" value="1"/>
</dbReference>
<dbReference type="PANTHER" id="PTHR43625">
    <property type="entry name" value="AFLATOXIN B1 ALDEHYDE REDUCTASE"/>
    <property type="match status" value="1"/>
</dbReference>
<dbReference type="AlphaFoldDB" id="A0AAN6WI63"/>
<evidence type="ECO:0000313" key="3">
    <source>
        <dbReference type="EMBL" id="KAK4182219.1"/>
    </source>
</evidence>
<evidence type="ECO:0000256" key="1">
    <source>
        <dbReference type="ARBA" id="ARBA00023002"/>
    </source>
</evidence>
<dbReference type="Proteomes" id="UP001302126">
    <property type="component" value="Unassembled WGS sequence"/>
</dbReference>
<reference evidence="3" key="2">
    <citation type="submission" date="2023-05" db="EMBL/GenBank/DDBJ databases">
        <authorList>
            <consortium name="Lawrence Berkeley National Laboratory"/>
            <person name="Steindorff A."/>
            <person name="Hensen N."/>
            <person name="Bonometti L."/>
            <person name="Westerberg I."/>
            <person name="Brannstrom I.O."/>
            <person name="Guillou S."/>
            <person name="Cros-Aarteil S."/>
            <person name="Calhoun S."/>
            <person name="Haridas S."/>
            <person name="Kuo A."/>
            <person name="Mondo S."/>
            <person name="Pangilinan J."/>
            <person name="Riley R."/>
            <person name="Labutti K."/>
            <person name="Andreopoulos B."/>
            <person name="Lipzen A."/>
            <person name="Chen C."/>
            <person name="Yanf M."/>
            <person name="Daum C."/>
            <person name="Ng V."/>
            <person name="Clum A."/>
            <person name="Ohm R."/>
            <person name="Martin F."/>
            <person name="Silar P."/>
            <person name="Natvig D."/>
            <person name="Lalanne C."/>
            <person name="Gautier V."/>
            <person name="Ament-Velasquez S.L."/>
            <person name="Kruys A."/>
            <person name="Hutchinson M.I."/>
            <person name="Powell A.J."/>
            <person name="Barry K."/>
            <person name="Miller A.N."/>
            <person name="Grigoriev I.V."/>
            <person name="Debuchy R."/>
            <person name="Gladieux P."/>
            <person name="Thoren M.H."/>
            <person name="Johannesson H."/>
        </authorList>
    </citation>
    <scope>NUCLEOTIDE SEQUENCE</scope>
    <source>
        <strain evidence="3">PSN309</strain>
    </source>
</reference>
<accession>A0AAN6WI63</accession>
<dbReference type="SUPFAM" id="SSF51430">
    <property type="entry name" value="NAD(P)-linked oxidoreductase"/>
    <property type="match status" value="1"/>
</dbReference>
<organism evidence="3 4">
    <name type="scientific">Podospora australis</name>
    <dbReference type="NCBI Taxonomy" id="1536484"/>
    <lineage>
        <taxon>Eukaryota</taxon>
        <taxon>Fungi</taxon>
        <taxon>Dikarya</taxon>
        <taxon>Ascomycota</taxon>
        <taxon>Pezizomycotina</taxon>
        <taxon>Sordariomycetes</taxon>
        <taxon>Sordariomycetidae</taxon>
        <taxon>Sordariales</taxon>
        <taxon>Podosporaceae</taxon>
        <taxon>Podospora</taxon>
    </lineage>
</organism>
<dbReference type="Pfam" id="PF00248">
    <property type="entry name" value="Aldo_ket_red"/>
    <property type="match status" value="1"/>
</dbReference>
<dbReference type="InterPro" id="IPR023210">
    <property type="entry name" value="NADP_OxRdtase_dom"/>
</dbReference>
<evidence type="ECO:0000313" key="4">
    <source>
        <dbReference type="Proteomes" id="UP001302126"/>
    </source>
</evidence>
<proteinExistence type="predicted"/>
<dbReference type="Gene3D" id="3.20.20.100">
    <property type="entry name" value="NADP-dependent oxidoreductase domain"/>
    <property type="match status" value="1"/>
</dbReference>
<feature type="domain" description="NADP-dependent oxidoreductase" evidence="2">
    <location>
        <begin position="22"/>
        <end position="324"/>
    </location>
</feature>
<sequence length="356" mass="39451">MSPPITLPSRKFGPSGAPSIPAIGFGLMGISIAYGAAPPEEDRLALLDRAWELGCTNWDTADAYGDSEELIGKWFRLHPERRQDIFLATKFAMTTVLNPVTGNVDWGVDSSPEYCRQAIEKSLKRLGVGYVDLYYVHRTDGKTPIEKTVAVLKQLKEEGKIKAIGISECSSTTLRRASKVVQIDAVQVEYNPWDLDIENESGTHLLQTCRELGVTVFAYSPLGRGFLTGQVKSPDDFEEGDCRKFIPRFSKENFGKNLEVVERLGEIASRKGCTPGQLALAWLIAQGGDIIPIPGTKRVKYLEENVGSVHVQLSEAEIKEIRETVESAEVLGSRMWTSFSDEVDDDSLMYQDTPEL</sequence>
<dbReference type="InterPro" id="IPR036812">
    <property type="entry name" value="NAD(P)_OxRdtase_dom_sf"/>
</dbReference>
<gene>
    <name evidence="3" type="ORF">QBC35DRAFT_510386</name>
</gene>
<keyword evidence="4" id="KW-1185">Reference proteome</keyword>
<protein>
    <submittedName>
        <fullName evidence="3">NADP-dependent oxidoreductase domain-containing protein</fullName>
    </submittedName>
</protein>
<dbReference type="GO" id="GO:0005737">
    <property type="term" value="C:cytoplasm"/>
    <property type="evidence" value="ECO:0007669"/>
    <property type="project" value="TreeGrafter"/>
</dbReference>
<keyword evidence="1" id="KW-0560">Oxidoreductase</keyword>